<keyword evidence="1" id="KW-0732">Signal</keyword>
<dbReference type="AlphaFoldDB" id="A0A516SFT8"/>
<evidence type="ECO:0000313" key="4">
    <source>
        <dbReference type="Proteomes" id="UP000317550"/>
    </source>
</evidence>
<protein>
    <submittedName>
        <fullName evidence="3">Transporter substrate-binding domain-containing protein</fullName>
    </submittedName>
</protein>
<dbReference type="Proteomes" id="UP000317550">
    <property type="component" value="Chromosome"/>
</dbReference>
<feature type="domain" description="Solute-binding protein family 3/N-terminal" evidence="2">
    <location>
        <begin position="23"/>
        <end position="245"/>
    </location>
</feature>
<reference evidence="4" key="1">
    <citation type="submission" date="2019-07" db="EMBL/GenBank/DDBJ databases">
        <title>Chitinimonas sp. nov., isolated from Ny-Alesund, arctica soil.</title>
        <authorList>
            <person name="Xu Q."/>
            <person name="Peng F."/>
        </authorList>
    </citation>
    <scope>NUCLEOTIDE SEQUENCE [LARGE SCALE GENOMIC DNA]</scope>
    <source>
        <strain evidence="4">R3-44</strain>
    </source>
</reference>
<gene>
    <name evidence="3" type="ORF">FNU76_11930</name>
</gene>
<evidence type="ECO:0000256" key="1">
    <source>
        <dbReference type="ARBA" id="ARBA00022729"/>
    </source>
</evidence>
<name>A0A516SFT8_9NEIS</name>
<dbReference type="PANTHER" id="PTHR35936:SF25">
    <property type="entry name" value="ABC TRANSPORTER SUBSTRATE-BINDING PROTEIN"/>
    <property type="match status" value="1"/>
</dbReference>
<dbReference type="EMBL" id="CP041730">
    <property type="protein sequence ID" value="QDQ27012.1"/>
    <property type="molecule type" value="Genomic_DNA"/>
</dbReference>
<dbReference type="OrthoDB" id="8454826at2"/>
<evidence type="ECO:0000259" key="2">
    <source>
        <dbReference type="SMART" id="SM00062"/>
    </source>
</evidence>
<accession>A0A516SFT8</accession>
<sequence length="245" mass="27507">MRTLLALALAILAGLPLSLRADKLSFVTTEFPPYIIKQGNELSGLQVDIVRELCRRLGHEPDIRVVPWNRALGLVKGGQVDGIFMPVYTKERAEFLYFTAETSGRERISVMQRQGGDIRATTLEDLYGELIGTVLSYSYGRTFDGQPHLRKDVSTTNELMLKKLAIGRYRLVVSDEGVARYLARQTGELRLETVLVLQDNPQYIGFAKTLGKRGEALAEQFSEALRQLKRDGVLKDTEDRYLAGL</sequence>
<evidence type="ECO:0000313" key="3">
    <source>
        <dbReference type="EMBL" id="QDQ27012.1"/>
    </source>
</evidence>
<keyword evidence="4" id="KW-1185">Reference proteome</keyword>
<organism evidence="3 4">
    <name type="scientific">Chitinimonas arctica</name>
    <dbReference type="NCBI Taxonomy" id="2594795"/>
    <lineage>
        <taxon>Bacteria</taxon>
        <taxon>Pseudomonadati</taxon>
        <taxon>Pseudomonadota</taxon>
        <taxon>Betaproteobacteria</taxon>
        <taxon>Neisseriales</taxon>
        <taxon>Chitinibacteraceae</taxon>
        <taxon>Chitinimonas</taxon>
    </lineage>
</organism>
<dbReference type="Gene3D" id="3.40.190.10">
    <property type="entry name" value="Periplasmic binding protein-like II"/>
    <property type="match status" value="2"/>
</dbReference>
<proteinExistence type="predicted"/>
<dbReference type="InterPro" id="IPR001638">
    <property type="entry name" value="Solute-binding_3/MltF_N"/>
</dbReference>
<dbReference type="RefSeq" id="WP_144278405.1">
    <property type="nucleotide sequence ID" value="NZ_CP041730.1"/>
</dbReference>
<dbReference type="PANTHER" id="PTHR35936">
    <property type="entry name" value="MEMBRANE-BOUND LYTIC MUREIN TRANSGLYCOSYLASE F"/>
    <property type="match status" value="1"/>
</dbReference>
<dbReference type="Pfam" id="PF00497">
    <property type="entry name" value="SBP_bac_3"/>
    <property type="match status" value="1"/>
</dbReference>
<dbReference type="SUPFAM" id="SSF53850">
    <property type="entry name" value="Periplasmic binding protein-like II"/>
    <property type="match status" value="1"/>
</dbReference>
<dbReference type="KEGG" id="cari:FNU76_11930"/>
<dbReference type="SMART" id="SM00062">
    <property type="entry name" value="PBPb"/>
    <property type="match status" value="1"/>
</dbReference>